<dbReference type="InterPro" id="IPR014922">
    <property type="entry name" value="YdhG-like"/>
</dbReference>
<dbReference type="Proteomes" id="UP001549320">
    <property type="component" value="Unassembled WGS sequence"/>
</dbReference>
<evidence type="ECO:0000259" key="1">
    <source>
        <dbReference type="Pfam" id="PF08818"/>
    </source>
</evidence>
<accession>A0ABV2Q9C2</accession>
<gene>
    <name evidence="2" type="ORF">ABIE13_002341</name>
</gene>
<evidence type="ECO:0000313" key="2">
    <source>
        <dbReference type="EMBL" id="MET4577230.1"/>
    </source>
</evidence>
<comment type="caution">
    <text evidence="2">The sequence shown here is derived from an EMBL/GenBank/DDBJ whole genome shotgun (WGS) entry which is preliminary data.</text>
</comment>
<dbReference type="Gene3D" id="3.90.1150.200">
    <property type="match status" value="1"/>
</dbReference>
<organism evidence="2 3">
    <name type="scientific">Ottowia thiooxydans</name>
    <dbReference type="NCBI Taxonomy" id="219182"/>
    <lineage>
        <taxon>Bacteria</taxon>
        <taxon>Pseudomonadati</taxon>
        <taxon>Pseudomonadota</taxon>
        <taxon>Betaproteobacteria</taxon>
        <taxon>Burkholderiales</taxon>
        <taxon>Comamonadaceae</taxon>
        <taxon>Ottowia</taxon>
    </lineage>
</organism>
<dbReference type="RefSeq" id="WP_354443431.1">
    <property type="nucleotide sequence ID" value="NZ_JBEPSH010000004.1"/>
</dbReference>
<keyword evidence="3" id="KW-1185">Reference proteome</keyword>
<protein>
    <recommendedName>
        <fullName evidence="1">YdhG-like domain-containing protein</fullName>
    </recommendedName>
</protein>
<proteinExistence type="predicted"/>
<evidence type="ECO:0000313" key="3">
    <source>
        <dbReference type="Proteomes" id="UP001549320"/>
    </source>
</evidence>
<dbReference type="Pfam" id="PF08818">
    <property type="entry name" value="DUF1801"/>
    <property type="match status" value="1"/>
</dbReference>
<sequence>MQPKSVQALLEDIRFLSEEHYATVQAVRSLVKQLVKPLSEEVKYGGILFSSGIQFGGVFAYKDHISVEFSRGAAIADKSGHLQGGGKLRRHIKLKTLTDIETTHLADYIPLALQAAQGAT</sequence>
<reference evidence="2 3" key="1">
    <citation type="submission" date="2024-06" db="EMBL/GenBank/DDBJ databases">
        <title>Sorghum-associated microbial communities from plants grown in Nebraska, USA.</title>
        <authorList>
            <person name="Schachtman D."/>
        </authorList>
    </citation>
    <scope>NUCLEOTIDE SEQUENCE [LARGE SCALE GENOMIC DNA]</scope>
    <source>
        <strain evidence="2 3">2709</strain>
    </source>
</reference>
<name>A0ABV2Q9C2_9BURK</name>
<dbReference type="EMBL" id="JBEPSH010000004">
    <property type="protein sequence ID" value="MET4577230.1"/>
    <property type="molecule type" value="Genomic_DNA"/>
</dbReference>
<dbReference type="SUPFAM" id="SSF159888">
    <property type="entry name" value="YdhG-like"/>
    <property type="match status" value="1"/>
</dbReference>
<feature type="domain" description="YdhG-like" evidence="1">
    <location>
        <begin position="22"/>
        <end position="110"/>
    </location>
</feature>